<dbReference type="GO" id="GO:0004609">
    <property type="term" value="F:phosphatidylserine decarboxylase activity"/>
    <property type="evidence" value="ECO:0007669"/>
    <property type="project" value="InterPro"/>
</dbReference>
<evidence type="ECO:0000259" key="4">
    <source>
        <dbReference type="Pfam" id="PF12588"/>
    </source>
</evidence>
<dbReference type="InterPro" id="IPR022237">
    <property type="entry name" value="PsiD-like"/>
</dbReference>
<dbReference type="AlphaFoldDB" id="A0AAD4CPD5"/>
<dbReference type="PANTHER" id="PTHR10067">
    <property type="entry name" value="PHOSPHATIDYLSERINE DECARBOXYLASE"/>
    <property type="match status" value="1"/>
</dbReference>
<dbReference type="GO" id="GO:0006646">
    <property type="term" value="P:phosphatidylethanolamine biosynthetic process"/>
    <property type="evidence" value="ECO:0007669"/>
    <property type="project" value="TreeGrafter"/>
</dbReference>
<feature type="chain" id="PRO_5042255829" description="L-tryptophan decarboxylase PsiD-like domain-containing protein" evidence="3">
    <location>
        <begin position="18"/>
        <end position="455"/>
    </location>
</feature>
<gene>
    <name evidence="5" type="ORF">FE257_007560</name>
</gene>
<proteinExistence type="predicted"/>
<accession>A0AAD4CPD5</accession>
<dbReference type="Pfam" id="PF02666">
    <property type="entry name" value="PS_Dcarbxylase"/>
    <property type="match status" value="1"/>
</dbReference>
<keyword evidence="6" id="KW-1185">Reference proteome</keyword>
<dbReference type="Pfam" id="PF12588">
    <property type="entry name" value="PSDC"/>
    <property type="match status" value="1"/>
</dbReference>
<reference evidence="5" key="1">
    <citation type="journal article" date="2019" name="Beilstein J. Org. Chem.">
        <title>Nanangenines: drimane sesquiterpenoids as the dominant metabolite cohort of a novel Australian fungus, Aspergillus nanangensis.</title>
        <authorList>
            <person name="Lacey H.J."/>
            <person name="Gilchrist C.L.M."/>
            <person name="Crombie A."/>
            <person name="Kalaitzis J.A."/>
            <person name="Vuong D."/>
            <person name="Rutledge P.J."/>
            <person name="Turner P."/>
            <person name="Pitt J.I."/>
            <person name="Lacey E."/>
            <person name="Chooi Y.H."/>
            <person name="Piggott A.M."/>
        </authorList>
    </citation>
    <scope>NUCLEOTIDE SEQUENCE</scope>
    <source>
        <strain evidence="5">MST-FP2251</strain>
    </source>
</reference>
<dbReference type="InterPro" id="IPR003817">
    <property type="entry name" value="PS_Dcarbxylase"/>
</dbReference>
<evidence type="ECO:0000256" key="1">
    <source>
        <dbReference type="ARBA" id="ARBA00022793"/>
    </source>
</evidence>
<keyword evidence="1" id="KW-0210">Decarboxylase</keyword>
<evidence type="ECO:0000313" key="6">
    <source>
        <dbReference type="Proteomes" id="UP001194746"/>
    </source>
</evidence>
<sequence>MLFPHILYAAVVPVVFSSYGASASRLALDDQIHQRQWMPTSPTLPQGWLAGIIQQASSSPQPLHLVLEEFKTLIDTNARLYMLFESMFQEQQSSGIDDPGIPPIQGYQHMLQTFNYFLTTAPSWDDRLYRMGRAGIPFSTILHWPMRTPSGHIVFQDPTVNTMIQKMLDAWGAFLDSPASATVLGNSSTGWFGPVGMRALTEAVNIGGATTYQFDEAYVSDPAALYHGFTSWDDFFTREFRHGIRPIEGEGNDTVIVNACESMPSVVQRNVKARDRFWIKEQPYSVLDMLDRDPLAGRFIGGTAYQGFLTSLGYHRWHAPVSGTILRTLTINGTYFSEAPFLTLNNTADEELTATQYLATMATRSVIFIQADNPAIGVVAFVGVGMGEVSTCEITVQEGQQVYKGDQLGMFHFGGSTHCLVFEKGVNIEGFPDIKTDKTVPVRSQLAVIRPENLG</sequence>
<keyword evidence="2" id="KW-0456">Lyase</keyword>
<evidence type="ECO:0000313" key="5">
    <source>
        <dbReference type="EMBL" id="KAF9889247.1"/>
    </source>
</evidence>
<evidence type="ECO:0000256" key="2">
    <source>
        <dbReference type="ARBA" id="ARBA00023239"/>
    </source>
</evidence>
<evidence type="ECO:0000256" key="3">
    <source>
        <dbReference type="SAM" id="SignalP"/>
    </source>
</evidence>
<protein>
    <recommendedName>
        <fullName evidence="4">L-tryptophan decarboxylase PsiD-like domain-containing protein</fullName>
    </recommendedName>
</protein>
<dbReference type="Proteomes" id="UP001194746">
    <property type="component" value="Unassembled WGS sequence"/>
</dbReference>
<keyword evidence="3" id="KW-0732">Signal</keyword>
<dbReference type="EMBL" id="VCAU01000038">
    <property type="protein sequence ID" value="KAF9889247.1"/>
    <property type="molecule type" value="Genomic_DNA"/>
</dbReference>
<comment type="caution">
    <text evidence="5">The sequence shown here is derived from an EMBL/GenBank/DDBJ whole genome shotgun (WGS) entry which is preliminary data.</text>
</comment>
<name>A0AAD4CPD5_ASPNN</name>
<dbReference type="GO" id="GO:0005739">
    <property type="term" value="C:mitochondrion"/>
    <property type="evidence" value="ECO:0007669"/>
    <property type="project" value="TreeGrafter"/>
</dbReference>
<organism evidence="5 6">
    <name type="scientific">Aspergillus nanangensis</name>
    <dbReference type="NCBI Taxonomy" id="2582783"/>
    <lineage>
        <taxon>Eukaryota</taxon>
        <taxon>Fungi</taxon>
        <taxon>Dikarya</taxon>
        <taxon>Ascomycota</taxon>
        <taxon>Pezizomycotina</taxon>
        <taxon>Eurotiomycetes</taxon>
        <taxon>Eurotiomycetidae</taxon>
        <taxon>Eurotiales</taxon>
        <taxon>Aspergillaceae</taxon>
        <taxon>Aspergillus</taxon>
        <taxon>Aspergillus subgen. Circumdati</taxon>
    </lineage>
</organism>
<feature type="domain" description="L-tryptophan decarboxylase PsiD-like" evidence="4">
    <location>
        <begin position="66"/>
        <end position="198"/>
    </location>
</feature>
<dbReference type="PANTHER" id="PTHR10067:SF9">
    <property type="entry name" value="PHOSPHATIDYLSERINE DECARBOXYLASE FAMILY PROTEIN (AFU_ORTHOLOGUE AFUA_7G01730)"/>
    <property type="match status" value="1"/>
</dbReference>
<reference evidence="5" key="2">
    <citation type="submission" date="2020-02" db="EMBL/GenBank/DDBJ databases">
        <authorList>
            <person name="Gilchrist C.L.M."/>
            <person name="Chooi Y.-H."/>
        </authorList>
    </citation>
    <scope>NUCLEOTIDE SEQUENCE</scope>
    <source>
        <strain evidence="5">MST-FP2251</strain>
    </source>
</reference>
<feature type="signal peptide" evidence="3">
    <location>
        <begin position="1"/>
        <end position="17"/>
    </location>
</feature>